<comment type="caution">
    <text evidence="2">The sequence shown here is derived from an EMBL/GenBank/DDBJ whole genome shotgun (WGS) entry which is preliminary data.</text>
</comment>
<evidence type="ECO:0000259" key="1">
    <source>
        <dbReference type="Pfam" id="PF12867"/>
    </source>
</evidence>
<feature type="domain" description="DinB-like" evidence="1">
    <location>
        <begin position="37"/>
        <end position="166"/>
    </location>
</feature>
<keyword evidence="3" id="KW-1185">Reference proteome</keyword>
<accession>A0ABW5B577</accession>
<protein>
    <submittedName>
        <fullName evidence="2">DinB family protein</fullName>
    </submittedName>
</protein>
<dbReference type="RefSeq" id="WP_380800458.1">
    <property type="nucleotide sequence ID" value="NZ_JBHUIV010000010.1"/>
</dbReference>
<sequence>MNEQLIPREGEYGSYYEGYISSIKGQDIPAILLSQIEEVRKVFEKLGDLKSNLPYSEGKWSAKEVLGHMTDTDRIMSYRALCIARGEKISLPGFDQDEYVLQGKFNEIPLNHLLEEFEMSRYALVSMFKNFPLSVYSNIGLANNYPASVRAILYIITGHTLHHLQILKERYL</sequence>
<dbReference type="Pfam" id="PF12867">
    <property type="entry name" value="DinB_2"/>
    <property type="match status" value="1"/>
</dbReference>
<evidence type="ECO:0000313" key="3">
    <source>
        <dbReference type="Proteomes" id="UP001597414"/>
    </source>
</evidence>
<organism evidence="2 3">
    <name type="scientific">Shivajiella indica</name>
    <dbReference type="NCBI Taxonomy" id="872115"/>
    <lineage>
        <taxon>Bacteria</taxon>
        <taxon>Pseudomonadati</taxon>
        <taxon>Bacteroidota</taxon>
        <taxon>Cytophagia</taxon>
        <taxon>Cytophagales</taxon>
        <taxon>Cyclobacteriaceae</taxon>
        <taxon>Shivajiella</taxon>
    </lineage>
</organism>
<reference evidence="3" key="1">
    <citation type="journal article" date="2019" name="Int. J. Syst. Evol. Microbiol.">
        <title>The Global Catalogue of Microorganisms (GCM) 10K type strain sequencing project: providing services to taxonomists for standard genome sequencing and annotation.</title>
        <authorList>
            <consortium name="The Broad Institute Genomics Platform"/>
            <consortium name="The Broad Institute Genome Sequencing Center for Infectious Disease"/>
            <person name="Wu L."/>
            <person name="Ma J."/>
        </authorList>
    </citation>
    <scope>NUCLEOTIDE SEQUENCE [LARGE SCALE GENOMIC DNA]</scope>
    <source>
        <strain evidence="3">KCTC 19812</strain>
    </source>
</reference>
<proteinExistence type="predicted"/>
<dbReference type="SUPFAM" id="SSF109854">
    <property type="entry name" value="DinB/YfiT-like putative metalloenzymes"/>
    <property type="match status" value="1"/>
</dbReference>
<dbReference type="Proteomes" id="UP001597414">
    <property type="component" value="Unassembled WGS sequence"/>
</dbReference>
<dbReference type="EMBL" id="JBHUIV010000010">
    <property type="protein sequence ID" value="MFD2200644.1"/>
    <property type="molecule type" value="Genomic_DNA"/>
</dbReference>
<evidence type="ECO:0000313" key="2">
    <source>
        <dbReference type="EMBL" id="MFD2200644.1"/>
    </source>
</evidence>
<dbReference type="InterPro" id="IPR024775">
    <property type="entry name" value="DinB-like"/>
</dbReference>
<dbReference type="Gene3D" id="1.20.120.450">
    <property type="entry name" value="dinb family like domain"/>
    <property type="match status" value="1"/>
</dbReference>
<dbReference type="InterPro" id="IPR034660">
    <property type="entry name" value="DinB/YfiT-like"/>
</dbReference>
<name>A0ABW5B577_9BACT</name>
<gene>
    <name evidence="2" type="ORF">ACFSKV_03635</name>
</gene>